<evidence type="ECO:0000256" key="8">
    <source>
        <dbReference type="ARBA" id="ARBA00022842"/>
    </source>
</evidence>
<protein>
    <recommendedName>
        <fullName evidence="10">tRNA dimethylallyltransferase</fullName>
        <ecNumber evidence="10">2.5.1.75</ecNumber>
    </recommendedName>
    <alternativeName>
        <fullName evidence="10">Dimethylallyl diphosphate:tRNA dimethylallyltransferase</fullName>
        <shortName evidence="10">DMAPP:tRNA dimethylallyltransferase</shortName>
        <shortName evidence="10">DMATase</shortName>
    </alternativeName>
    <alternativeName>
        <fullName evidence="10">Isopentenyl-diphosphate:tRNA isopentenyltransferase</fullName>
        <shortName evidence="10">IPP transferase</shortName>
        <shortName evidence="10">IPPT</shortName>
        <shortName evidence="10">IPTase</shortName>
    </alternativeName>
</protein>
<dbReference type="InterPro" id="IPR027417">
    <property type="entry name" value="P-loop_NTPase"/>
</dbReference>
<dbReference type="Proteomes" id="UP001272515">
    <property type="component" value="Unassembled WGS sequence"/>
</dbReference>
<evidence type="ECO:0000313" key="14">
    <source>
        <dbReference type="EMBL" id="MDV5088991.1"/>
    </source>
</evidence>
<comment type="catalytic activity">
    <reaction evidence="9 10 11">
        <text>adenosine(37) in tRNA + dimethylallyl diphosphate = N(6)-dimethylallyladenosine(37) in tRNA + diphosphate</text>
        <dbReference type="Rhea" id="RHEA:26482"/>
        <dbReference type="Rhea" id="RHEA-COMP:10162"/>
        <dbReference type="Rhea" id="RHEA-COMP:10375"/>
        <dbReference type="ChEBI" id="CHEBI:33019"/>
        <dbReference type="ChEBI" id="CHEBI:57623"/>
        <dbReference type="ChEBI" id="CHEBI:74411"/>
        <dbReference type="ChEBI" id="CHEBI:74415"/>
        <dbReference type="EC" id="2.5.1.75"/>
    </reaction>
</comment>
<feature type="binding site" evidence="10">
    <location>
        <begin position="9"/>
        <end position="16"/>
    </location>
    <ligand>
        <name>ATP</name>
        <dbReference type="ChEBI" id="CHEBI:30616"/>
    </ligand>
</feature>
<comment type="similarity">
    <text evidence="3 10 13">Belongs to the IPP transferase family.</text>
</comment>
<keyword evidence="7 10" id="KW-0067">ATP-binding</keyword>
<reference evidence="14 15" key="1">
    <citation type="submission" date="2023-10" db="EMBL/GenBank/DDBJ databases">
        <title>Veillonella sp. nov., isolated from a pig farm feces dump.</title>
        <authorList>
            <person name="Chang Y.-H."/>
        </authorList>
    </citation>
    <scope>NUCLEOTIDE SEQUENCE [LARGE SCALE GENOMIC DNA]</scope>
    <source>
        <strain evidence="14 15">YH-vei2233</strain>
    </source>
</reference>
<keyword evidence="5 10" id="KW-0819">tRNA processing</keyword>
<evidence type="ECO:0000256" key="9">
    <source>
        <dbReference type="ARBA" id="ARBA00049563"/>
    </source>
</evidence>
<dbReference type="SUPFAM" id="SSF52540">
    <property type="entry name" value="P-loop containing nucleoside triphosphate hydrolases"/>
    <property type="match status" value="2"/>
</dbReference>
<evidence type="ECO:0000256" key="7">
    <source>
        <dbReference type="ARBA" id="ARBA00022840"/>
    </source>
</evidence>
<organism evidence="14 15">
    <name type="scientific">Veillonella absiana</name>
    <dbReference type="NCBI Taxonomy" id="3079305"/>
    <lineage>
        <taxon>Bacteria</taxon>
        <taxon>Bacillati</taxon>
        <taxon>Bacillota</taxon>
        <taxon>Negativicutes</taxon>
        <taxon>Veillonellales</taxon>
        <taxon>Veillonellaceae</taxon>
        <taxon>Veillonella</taxon>
    </lineage>
</organism>
<dbReference type="GO" id="GO:0052381">
    <property type="term" value="F:tRNA dimethylallyltransferase activity"/>
    <property type="evidence" value="ECO:0007669"/>
    <property type="project" value="UniProtKB-EC"/>
</dbReference>
<evidence type="ECO:0000256" key="1">
    <source>
        <dbReference type="ARBA" id="ARBA00001946"/>
    </source>
</evidence>
<dbReference type="Pfam" id="PF01715">
    <property type="entry name" value="IPPT"/>
    <property type="match status" value="1"/>
</dbReference>
<feature type="site" description="Interaction with substrate tRNA" evidence="10">
    <location>
        <position position="100"/>
    </location>
</feature>
<evidence type="ECO:0000256" key="10">
    <source>
        <dbReference type="HAMAP-Rule" id="MF_00185"/>
    </source>
</evidence>
<evidence type="ECO:0000256" key="13">
    <source>
        <dbReference type="RuleBase" id="RU003785"/>
    </source>
</evidence>
<keyword evidence="8 10" id="KW-0460">Magnesium</keyword>
<evidence type="ECO:0000256" key="5">
    <source>
        <dbReference type="ARBA" id="ARBA00022694"/>
    </source>
</evidence>
<keyword evidence="4 10" id="KW-0808">Transferase</keyword>
<dbReference type="EMBL" id="JAWJZB010000010">
    <property type="protein sequence ID" value="MDV5088991.1"/>
    <property type="molecule type" value="Genomic_DNA"/>
</dbReference>
<comment type="function">
    <text evidence="2 10 12">Catalyzes the transfer of a dimethylallyl group onto the adenine at position 37 in tRNAs that read codons beginning with uridine, leading to the formation of N6-(dimethylallyl)adenosine (i(6)A).</text>
</comment>
<evidence type="ECO:0000256" key="3">
    <source>
        <dbReference type="ARBA" id="ARBA00005842"/>
    </source>
</evidence>
<feature type="site" description="Interaction with substrate tRNA" evidence="10">
    <location>
        <position position="123"/>
    </location>
</feature>
<dbReference type="InterPro" id="IPR039657">
    <property type="entry name" value="Dimethylallyltransferase"/>
</dbReference>
<gene>
    <name evidence="10 14" type="primary">miaA</name>
    <name evidence="14" type="ORF">RVY80_09150</name>
</gene>
<comment type="caution">
    <text evidence="14">The sequence shown here is derived from an EMBL/GenBank/DDBJ whole genome shotgun (WGS) entry which is preliminary data.</text>
</comment>
<accession>A0ABU3ZAN4</accession>
<dbReference type="RefSeq" id="WP_317330354.1">
    <property type="nucleotide sequence ID" value="NZ_JAWJZA010000013.1"/>
</dbReference>
<proteinExistence type="inferred from homology"/>
<sequence>MNRLITIVGPTAVGKTELTLRLAHEFQSPIISGDAYQVYKQLNIGTAKPTAEELASAQHYLIDILEPDDSYSVSVFQEQAKQLISECNDRSEIPILSGGTGLYVQSLLENYGFNDTKPNPELREQLDELYDTEGIEGLRTYAEHLAKQDEITLVLQDKHRLYRAIELMSAGDYDALRHQTKDGLSFEGPVIGLIRNRDELYERINLRVDLMFEDGLVAEVEQILANGVSPNCQAFKGIGYKEVVQHLYGDISLDECRELIQKNTRHFAKRQITWYKRMPYIQWIHIERGMTGNDVYTSARQLCQFSN</sequence>
<comment type="cofactor">
    <cofactor evidence="1 10">
        <name>Mg(2+)</name>
        <dbReference type="ChEBI" id="CHEBI:18420"/>
    </cofactor>
</comment>
<evidence type="ECO:0000256" key="12">
    <source>
        <dbReference type="RuleBase" id="RU003784"/>
    </source>
</evidence>
<evidence type="ECO:0000256" key="6">
    <source>
        <dbReference type="ARBA" id="ARBA00022741"/>
    </source>
</evidence>
<dbReference type="NCBIfam" id="TIGR00174">
    <property type="entry name" value="miaA"/>
    <property type="match status" value="1"/>
</dbReference>
<dbReference type="InterPro" id="IPR018022">
    <property type="entry name" value="IPT"/>
</dbReference>
<evidence type="ECO:0000256" key="2">
    <source>
        <dbReference type="ARBA" id="ARBA00003213"/>
    </source>
</evidence>
<dbReference type="HAMAP" id="MF_00185">
    <property type="entry name" value="IPP_trans"/>
    <property type="match status" value="1"/>
</dbReference>
<dbReference type="PANTHER" id="PTHR11088">
    <property type="entry name" value="TRNA DIMETHYLALLYLTRANSFERASE"/>
    <property type="match status" value="1"/>
</dbReference>
<evidence type="ECO:0000256" key="11">
    <source>
        <dbReference type="RuleBase" id="RU003783"/>
    </source>
</evidence>
<keyword evidence="15" id="KW-1185">Reference proteome</keyword>
<keyword evidence="6 10" id="KW-0547">Nucleotide-binding</keyword>
<comment type="caution">
    <text evidence="10">Lacks conserved residue(s) required for the propagation of feature annotation.</text>
</comment>
<dbReference type="PANTHER" id="PTHR11088:SF60">
    <property type="entry name" value="TRNA DIMETHYLALLYLTRANSFERASE"/>
    <property type="match status" value="1"/>
</dbReference>
<dbReference type="Gene3D" id="1.10.287.890">
    <property type="entry name" value="Crystal structure of tRNA isopentenylpyrophosphate transferase (bh2366) domain"/>
    <property type="match status" value="1"/>
</dbReference>
<dbReference type="Gene3D" id="3.40.50.300">
    <property type="entry name" value="P-loop containing nucleotide triphosphate hydrolases"/>
    <property type="match status" value="1"/>
</dbReference>
<name>A0ABU3ZAN4_9FIRM</name>
<comment type="subunit">
    <text evidence="10">Monomer.</text>
</comment>
<dbReference type="EC" id="2.5.1.75" evidence="10"/>
<evidence type="ECO:0000313" key="15">
    <source>
        <dbReference type="Proteomes" id="UP001272515"/>
    </source>
</evidence>
<feature type="binding site" evidence="10">
    <location>
        <begin position="11"/>
        <end position="16"/>
    </location>
    <ligand>
        <name>substrate</name>
    </ligand>
</feature>
<evidence type="ECO:0000256" key="4">
    <source>
        <dbReference type="ARBA" id="ARBA00022679"/>
    </source>
</evidence>